<dbReference type="PROSITE" id="PS50023">
    <property type="entry name" value="LIM_DOMAIN_2"/>
    <property type="match status" value="2"/>
</dbReference>
<feature type="domain" description="LIM zinc-binding" evidence="13">
    <location>
        <begin position="74"/>
        <end position="134"/>
    </location>
</feature>
<evidence type="ECO:0000256" key="2">
    <source>
        <dbReference type="ARBA" id="ARBA00022481"/>
    </source>
</evidence>
<evidence type="ECO:0000259" key="13">
    <source>
        <dbReference type="PROSITE" id="PS50023"/>
    </source>
</evidence>
<evidence type="ECO:0000256" key="8">
    <source>
        <dbReference type="ARBA" id="ARBA00023242"/>
    </source>
</evidence>
<gene>
    <name evidence="15" type="ORF">JBS370_LOCUS12151</name>
    <name evidence="14" type="ORF">ZHD862_LOCUS23828</name>
</gene>
<dbReference type="EMBL" id="CAJOBD010000977">
    <property type="protein sequence ID" value="CAF3743603.1"/>
    <property type="molecule type" value="Genomic_DNA"/>
</dbReference>
<keyword evidence="4" id="KW-0677">Repeat</keyword>
<organism evidence="14 16">
    <name type="scientific">Rotaria sordida</name>
    <dbReference type="NCBI Taxonomy" id="392033"/>
    <lineage>
        <taxon>Eukaryota</taxon>
        <taxon>Metazoa</taxon>
        <taxon>Spiralia</taxon>
        <taxon>Gnathifera</taxon>
        <taxon>Rotifera</taxon>
        <taxon>Eurotatoria</taxon>
        <taxon>Bdelloidea</taxon>
        <taxon>Philodinida</taxon>
        <taxon>Philodinidae</taxon>
        <taxon>Rotaria</taxon>
    </lineage>
</organism>
<keyword evidence="5 11" id="KW-0862">Zinc</keyword>
<dbReference type="Gene3D" id="2.10.110.10">
    <property type="entry name" value="Cysteine Rich Protein"/>
    <property type="match status" value="2"/>
</dbReference>
<dbReference type="Proteomes" id="UP000663864">
    <property type="component" value="Unassembled WGS sequence"/>
</dbReference>
<evidence type="ECO:0000256" key="11">
    <source>
        <dbReference type="PROSITE-ProRule" id="PRU00125"/>
    </source>
</evidence>
<keyword evidence="3 11" id="KW-0479">Metal-binding</keyword>
<protein>
    <recommendedName>
        <fullName evidence="10">Cysteine-rich protein 1</fullName>
    </recommendedName>
</protein>
<feature type="compositionally biased region" description="Basic and acidic residues" evidence="12">
    <location>
        <begin position="1"/>
        <end position="12"/>
    </location>
</feature>
<evidence type="ECO:0000256" key="10">
    <source>
        <dbReference type="ARBA" id="ARBA00072537"/>
    </source>
</evidence>
<keyword evidence="2" id="KW-0488">Methylation</keyword>
<evidence type="ECO:0000256" key="5">
    <source>
        <dbReference type="ARBA" id="ARBA00022833"/>
    </source>
</evidence>
<accession>A0A814XTJ3</accession>
<evidence type="ECO:0000256" key="12">
    <source>
        <dbReference type="SAM" id="MobiDB-lite"/>
    </source>
</evidence>
<dbReference type="EMBL" id="CAJNOT010001575">
    <property type="protein sequence ID" value="CAF1220185.1"/>
    <property type="molecule type" value="Genomic_DNA"/>
</dbReference>
<evidence type="ECO:0000313" key="16">
    <source>
        <dbReference type="Proteomes" id="UP000663864"/>
    </source>
</evidence>
<dbReference type="GO" id="GO:0046872">
    <property type="term" value="F:metal ion binding"/>
    <property type="evidence" value="ECO:0007669"/>
    <property type="project" value="UniProtKB-KW"/>
</dbReference>
<dbReference type="GO" id="GO:0005634">
    <property type="term" value="C:nucleus"/>
    <property type="evidence" value="ECO:0007669"/>
    <property type="project" value="UniProtKB-SubCell"/>
</dbReference>
<evidence type="ECO:0000313" key="15">
    <source>
        <dbReference type="EMBL" id="CAF3743603.1"/>
    </source>
</evidence>
<dbReference type="SMART" id="SM00132">
    <property type="entry name" value="LIM"/>
    <property type="match status" value="2"/>
</dbReference>
<reference evidence="14" key="1">
    <citation type="submission" date="2021-02" db="EMBL/GenBank/DDBJ databases">
        <authorList>
            <person name="Nowell W R."/>
        </authorList>
    </citation>
    <scope>NUCLEOTIDE SEQUENCE</scope>
</reference>
<keyword evidence="7 11" id="KW-0440">LIM domain</keyword>
<evidence type="ECO:0000256" key="7">
    <source>
        <dbReference type="ARBA" id="ARBA00023038"/>
    </source>
</evidence>
<evidence type="ECO:0000256" key="4">
    <source>
        <dbReference type="ARBA" id="ARBA00022737"/>
    </source>
</evidence>
<name>A0A814XTJ3_9BILA</name>
<dbReference type="PANTHER" id="PTHR24215">
    <property type="entry name" value="RHO-GTPASE-ACTIVATING PROTEIN LRG1"/>
    <property type="match status" value="1"/>
</dbReference>
<dbReference type="AlphaFoldDB" id="A0A814XTJ3"/>
<keyword evidence="8" id="KW-0539">Nucleus</keyword>
<feature type="compositionally biased region" description="Low complexity" evidence="12">
    <location>
        <begin position="35"/>
        <end position="47"/>
    </location>
</feature>
<evidence type="ECO:0000256" key="9">
    <source>
        <dbReference type="ARBA" id="ARBA00055254"/>
    </source>
</evidence>
<evidence type="ECO:0000313" key="14">
    <source>
        <dbReference type="EMBL" id="CAF1220185.1"/>
    </source>
</evidence>
<evidence type="ECO:0000256" key="6">
    <source>
        <dbReference type="ARBA" id="ARBA00022990"/>
    </source>
</evidence>
<proteinExistence type="predicted"/>
<dbReference type="Pfam" id="PF00412">
    <property type="entry name" value="LIM"/>
    <property type="match status" value="2"/>
</dbReference>
<dbReference type="Proteomes" id="UP000663836">
    <property type="component" value="Unassembled WGS sequence"/>
</dbReference>
<comment type="function">
    <text evidence="9">Seems to have a role in zinc absorption and may function as an intracellular zinc transport protein.</text>
</comment>
<keyword evidence="6" id="KW-0007">Acetylation</keyword>
<dbReference type="PANTHER" id="PTHR24215:SF35">
    <property type="entry name" value="MUSCLE LIM PROTEIN MLP84B"/>
    <property type="match status" value="1"/>
</dbReference>
<comment type="caution">
    <text evidence="14">The sequence shown here is derived from an EMBL/GenBank/DDBJ whole genome shotgun (WGS) entry which is preliminary data.</text>
</comment>
<comment type="subcellular location">
    <subcellularLocation>
        <location evidence="1">Nucleus</location>
    </subcellularLocation>
</comment>
<dbReference type="FunFam" id="2.10.110.10:FF:000054">
    <property type="entry name" value="Cysteine-rich protein 1"/>
    <property type="match status" value="1"/>
</dbReference>
<feature type="region of interest" description="Disordered" evidence="12">
    <location>
        <begin position="148"/>
        <end position="196"/>
    </location>
</feature>
<feature type="domain" description="LIM zinc-binding" evidence="13">
    <location>
        <begin position="240"/>
        <end position="300"/>
    </location>
</feature>
<dbReference type="CDD" id="cd09326">
    <property type="entry name" value="LIM_CRP_like"/>
    <property type="match status" value="2"/>
</dbReference>
<dbReference type="SUPFAM" id="SSF57716">
    <property type="entry name" value="Glucocorticoid receptor-like (DNA-binding domain)"/>
    <property type="match status" value="4"/>
</dbReference>
<dbReference type="GO" id="GO:0030036">
    <property type="term" value="P:actin cytoskeleton organization"/>
    <property type="evidence" value="ECO:0007669"/>
    <property type="project" value="TreeGrafter"/>
</dbReference>
<evidence type="ECO:0000256" key="1">
    <source>
        <dbReference type="ARBA" id="ARBA00004123"/>
    </source>
</evidence>
<feature type="compositionally biased region" description="Polar residues" evidence="12">
    <location>
        <begin position="168"/>
        <end position="196"/>
    </location>
</feature>
<evidence type="ECO:0000256" key="3">
    <source>
        <dbReference type="ARBA" id="ARBA00022723"/>
    </source>
</evidence>
<dbReference type="PROSITE" id="PS00478">
    <property type="entry name" value="LIM_DOMAIN_1"/>
    <property type="match status" value="2"/>
</dbReference>
<dbReference type="FunFam" id="2.10.110.10:FF:000001">
    <property type="entry name" value="Cysteine and glycine-rich protein 1"/>
    <property type="match status" value="1"/>
</dbReference>
<dbReference type="GO" id="GO:0005737">
    <property type="term" value="C:cytoplasm"/>
    <property type="evidence" value="ECO:0007669"/>
    <property type="project" value="TreeGrafter"/>
</dbReference>
<feature type="region of interest" description="Disordered" evidence="12">
    <location>
        <begin position="1"/>
        <end position="57"/>
    </location>
</feature>
<sequence length="314" mass="34508">MQRQIDSEKDMKGVTPPSPSPRFSRTFDMLLSRFPNSTPSSSNMTTNKGGYQSSTWDEHSPYRPAQWRSTISAPLCALCNKAVFPAEEVIGAGQKYHKLCLKCISCNTLLNSGNVNEHDKKIYCVGCYRRQFGPHGIGRGLGATSSIILETPPSSPSINRLETKSNDELINTNNNDDSQRETSQYQVSSNDHSRESNSLMNSVTYIGGVTTRQTLSTIPRQSTANLINGTTFKTMSISGNICPRCSKCVYSAEEVKAAGKSFHKQCYTCAHCKKSINAGRYSEHEGELYDNNCYQRLFGPKGVGYGIGSGTLST</sequence>
<dbReference type="InterPro" id="IPR001781">
    <property type="entry name" value="Znf_LIM"/>
</dbReference>